<dbReference type="OrthoDB" id="5797229at2"/>
<protein>
    <recommendedName>
        <fullName evidence="3">CopG family transcriptional regulator</fullName>
    </recommendedName>
</protein>
<evidence type="ECO:0008006" key="3">
    <source>
        <dbReference type="Google" id="ProtNLM"/>
    </source>
</evidence>
<evidence type="ECO:0000313" key="1">
    <source>
        <dbReference type="EMBL" id="TXF13317.1"/>
    </source>
</evidence>
<sequence>MKNVTITLDEEVAQWARIWAAKHHTSVSRLVGEMLRRRMLEEEGYEAAMKQYLTAKPVLLKRQGKYPSRDELHERR</sequence>
<dbReference type="InterPro" id="IPR045944">
    <property type="entry name" value="DUF6364"/>
</dbReference>
<dbReference type="AlphaFoldDB" id="A0A5C7EYB0"/>
<keyword evidence="2" id="KW-1185">Reference proteome</keyword>
<gene>
    <name evidence="1" type="ORF">FR698_01915</name>
</gene>
<reference evidence="1 2" key="1">
    <citation type="submission" date="2019-08" db="EMBL/GenBank/DDBJ databases">
        <title>Pelomicrobium methylotrophicum gen. nov., sp. nov. a moderately thermophilic, facultatively anaerobic, lithoautotrophic and methylotrophic bacterium isolated from a terrestrial mud volcano.</title>
        <authorList>
            <person name="Slobodkina G.B."/>
            <person name="Merkel A.Y."/>
            <person name="Slobodkin A.I."/>
        </authorList>
    </citation>
    <scope>NUCLEOTIDE SEQUENCE [LARGE SCALE GENOMIC DNA]</scope>
    <source>
        <strain evidence="1 2">SM250</strain>
    </source>
</reference>
<accession>A0A5C7EYB0</accession>
<evidence type="ECO:0000313" key="2">
    <source>
        <dbReference type="Proteomes" id="UP000321201"/>
    </source>
</evidence>
<dbReference type="EMBL" id="VPFL01000002">
    <property type="protein sequence ID" value="TXF13317.1"/>
    <property type="molecule type" value="Genomic_DNA"/>
</dbReference>
<dbReference type="InParanoid" id="A0A5C7EYB0"/>
<dbReference type="Proteomes" id="UP000321201">
    <property type="component" value="Unassembled WGS sequence"/>
</dbReference>
<proteinExistence type="predicted"/>
<dbReference type="RefSeq" id="WP_147798491.1">
    <property type="nucleotide sequence ID" value="NZ_VPFL01000002.1"/>
</dbReference>
<dbReference type="Pfam" id="PF19891">
    <property type="entry name" value="DUF6364"/>
    <property type="match status" value="1"/>
</dbReference>
<organism evidence="1 2">
    <name type="scientific">Pelomicrobium methylotrophicum</name>
    <dbReference type="NCBI Taxonomy" id="2602750"/>
    <lineage>
        <taxon>Bacteria</taxon>
        <taxon>Pseudomonadati</taxon>
        <taxon>Pseudomonadota</taxon>
        <taxon>Hydrogenophilia</taxon>
        <taxon>Hydrogenophilia incertae sedis</taxon>
        <taxon>Pelomicrobium</taxon>
    </lineage>
</organism>
<comment type="caution">
    <text evidence="1">The sequence shown here is derived from an EMBL/GenBank/DDBJ whole genome shotgun (WGS) entry which is preliminary data.</text>
</comment>
<name>A0A5C7EYB0_9PROT</name>